<feature type="domain" description="C2H2-type" evidence="2">
    <location>
        <begin position="131"/>
        <end position="152"/>
    </location>
</feature>
<reference evidence="3 4" key="2">
    <citation type="journal article" date="2019" name="G3 (Bethesda)">
        <title>Hybrid Assembly of the Genome of the Entomopathogenic Nematode Steinernema carpocapsae Identifies the X-Chromosome.</title>
        <authorList>
            <person name="Serra L."/>
            <person name="Macchietto M."/>
            <person name="Macias-Munoz A."/>
            <person name="McGill C.J."/>
            <person name="Rodriguez I.M."/>
            <person name="Rodriguez B."/>
            <person name="Murad R."/>
            <person name="Mortazavi A."/>
        </authorList>
    </citation>
    <scope>NUCLEOTIDE SEQUENCE [LARGE SCALE GENOMIC DNA]</scope>
    <source>
        <strain evidence="3 4">ALL</strain>
    </source>
</reference>
<dbReference type="InterPro" id="IPR013087">
    <property type="entry name" value="Znf_C2H2_type"/>
</dbReference>
<evidence type="ECO:0000256" key="1">
    <source>
        <dbReference type="SAM" id="MobiDB-lite"/>
    </source>
</evidence>
<sequence length="205" mass="22639">MPSVLSDLRERPPGWNDTSPTSMRPPATNVSSVETPSSSTTTSLPTIVVPVPIRGLFYSDVRENMESNALRRLVNNLASRDIRLDPPVVPVPKLPPVKLEAPAEPLKPLPIHVQQANLLSPRADLTNGRPCPICSVFFYGNMVLERHMKVVHPREFEDWAVKHCDGYQPVKNAVGVRFQEARASQDLQEAAQDSEEEEIGTASDA</sequence>
<dbReference type="AlphaFoldDB" id="A0A4V6A058"/>
<dbReference type="STRING" id="34508.A0A4V6A058"/>
<reference evidence="3 4" key="1">
    <citation type="journal article" date="2015" name="Genome Biol.">
        <title>Comparative genomics of Steinernema reveals deeply conserved gene regulatory networks.</title>
        <authorList>
            <person name="Dillman A.R."/>
            <person name="Macchietto M."/>
            <person name="Porter C.F."/>
            <person name="Rogers A."/>
            <person name="Williams B."/>
            <person name="Antoshechkin I."/>
            <person name="Lee M.M."/>
            <person name="Goodwin Z."/>
            <person name="Lu X."/>
            <person name="Lewis E.E."/>
            <person name="Goodrich-Blair H."/>
            <person name="Stock S.P."/>
            <person name="Adams B.J."/>
            <person name="Sternberg P.W."/>
            <person name="Mortazavi A."/>
        </authorList>
    </citation>
    <scope>NUCLEOTIDE SEQUENCE [LARGE SCALE GENOMIC DNA]</scope>
    <source>
        <strain evidence="3 4">ALL</strain>
    </source>
</reference>
<evidence type="ECO:0000259" key="2">
    <source>
        <dbReference type="PROSITE" id="PS00028"/>
    </source>
</evidence>
<feature type="compositionally biased region" description="Low complexity" evidence="1">
    <location>
        <begin position="28"/>
        <end position="44"/>
    </location>
</feature>
<organism evidence="3 4">
    <name type="scientific">Steinernema carpocapsae</name>
    <name type="common">Entomopathogenic nematode</name>
    <dbReference type="NCBI Taxonomy" id="34508"/>
    <lineage>
        <taxon>Eukaryota</taxon>
        <taxon>Metazoa</taxon>
        <taxon>Ecdysozoa</taxon>
        <taxon>Nematoda</taxon>
        <taxon>Chromadorea</taxon>
        <taxon>Rhabditida</taxon>
        <taxon>Tylenchina</taxon>
        <taxon>Panagrolaimomorpha</taxon>
        <taxon>Strongyloidoidea</taxon>
        <taxon>Steinernematidae</taxon>
        <taxon>Steinernema</taxon>
    </lineage>
</organism>
<gene>
    <name evidence="3" type="ORF">L596_022247</name>
</gene>
<evidence type="ECO:0000313" key="3">
    <source>
        <dbReference type="EMBL" id="TKR70195.1"/>
    </source>
</evidence>
<protein>
    <recommendedName>
        <fullName evidence="2">C2H2-type domain-containing protein</fullName>
    </recommendedName>
</protein>
<proteinExistence type="predicted"/>
<dbReference type="Proteomes" id="UP000298663">
    <property type="component" value="Unassembled WGS sequence"/>
</dbReference>
<evidence type="ECO:0000313" key="4">
    <source>
        <dbReference type="Proteomes" id="UP000298663"/>
    </source>
</evidence>
<feature type="region of interest" description="Disordered" evidence="1">
    <location>
        <begin position="1"/>
        <end position="44"/>
    </location>
</feature>
<comment type="caution">
    <text evidence="3">The sequence shown here is derived from an EMBL/GenBank/DDBJ whole genome shotgun (WGS) entry which is preliminary data.</text>
</comment>
<keyword evidence="4" id="KW-1185">Reference proteome</keyword>
<dbReference type="EMBL" id="AZBU02000007">
    <property type="protein sequence ID" value="TKR70195.1"/>
    <property type="molecule type" value="Genomic_DNA"/>
</dbReference>
<feature type="region of interest" description="Disordered" evidence="1">
    <location>
        <begin position="183"/>
        <end position="205"/>
    </location>
</feature>
<accession>A0A4V6A058</accession>
<name>A0A4V6A058_STECR</name>
<dbReference type="PROSITE" id="PS00028">
    <property type="entry name" value="ZINC_FINGER_C2H2_1"/>
    <property type="match status" value="1"/>
</dbReference>